<dbReference type="Proteomes" id="UP001381693">
    <property type="component" value="Unassembled WGS sequence"/>
</dbReference>
<evidence type="ECO:0000256" key="1">
    <source>
        <dbReference type="SAM" id="MobiDB-lite"/>
    </source>
</evidence>
<organism evidence="2 3">
    <name type="scientific">Halocaridina rubra</name>
    <name type="common">Hawaiian red shrimp</name>
    <dbReference type="NCBI Taxonomy" id="373956"/>
    <lineage>
        <taxon>Eukaryota</taxon>
        <taxon>Metazoa</taxon>
        <taxon>Ecdysozoa</taxon>
        <taxon>Arthropoda</taxon>
        <taxon>Crustacea</taxon>
        <taxon>Multicrustacea</taxon>
        <taxon>Malacostraca</taxon>
        <taxon>Eumalacostraca</taxon>
        <taxon>Eucarida</taxon>
        <taxon>Decapoda</taxon>
        <taxon>Pleocyemata</taxon>
        <taxon>Caridea</taxon>
        <taxon>Atyoidea</taxon>
        <taxon>Atyidae</taxon>
        <taxon>Halocaridina</taxon>
    </lineage>
</organism>
<comment type="caution">
    <text evidence="2">The sequence shown here is derived from an EMBL/GenBank/DDBJ whole genome shotgun (WGS) entry which is preliminary data.</text>
</comment>
<feature type="non-terminal residue" evidence="2">
    <location>
        <position position="143"/>
    </location>
</feature>
<dbReference type="EMBL" id="JAXCGZ010018330">
    <property type="protein sequence ID" value="KAK7067438.1"/>
    <property type="molecule type" value="Genomic_DNA"/>
</dbReference>
<name>A0AAN8WRC3_HALRR</name>
<gene>
    <name evidence="2" type="ORF">SK128_019243</name>
</gene>
<protein>
    <submittedName>
        <fullName evidence="2">Uncharacterized protein</fullName>
    </submittedName>
</protein>
<evidence type="ECO:0000313" key="3">
    <source>
        <dbReference type="Proteomes" id="UP001381693"/>
    </source>
</evidence>
<feature type="region of interest" description="Disordered" evidence="1">
    <location>
        <begin position="108"/>
        <end position="143"/>
    </location>
</feature>
<reference evidence="2 3" key="1">
    <citation type="submission" date="2023-11" db="EMBL/GenBank/DDBJ databases">
        <title>Halocaridina rubra genome assembly.</title>
        <authorList>
            <person name="Smith C."/>
        </authorList>
    </citation>
    <scope>NUCLEOTIDE SEQUENCE [LARGE SCALE GENOMIC DNA]</scope>
    <source>
        <strain evidence="2">EP-1</strain>
        <tissue evidence="2">Whole</tissue>
    </source>
</reference>
<accession>A0AAN8WRC3</accession>
<sequence>MNANLPPSILVPHMAYLLLAPYLTHFSSLDIIKAFDTILCHKLTNKIFNTDMHSDSKPWLANTLQADVQRYHLPAPSRSSFRRSFRCVPDKPSSERPRFPEFPEKTLNLSHIVPPSPLPSHNGFEGGTSGPPPASLESCSSSR</sequence>
<proteinExistence type="predicted"/>
<dbReference type="AlphaFoldDB" id="A0AAN8WRC3"/>
<evidence type="ECO:0000313" key="2">
    <source>
        <dbReference type="EMBL" id="KAK7067438.1"/>
    </source>
</evidence>
<keyword evidence="3" id="KW-1185">Reference proteome</keyword>